<name>A0A2P8E3R5_9ACTN</name>
<proteinExistence type="predicted"/>
<accession>A0A2P8E3R5</accession>
<dbReference type="AlphaFoldDB" id="A0A2P8E3R5"/>
<protein>
    <submittedName>
        <fullName evidence="1">Uncharacterized protein</fullName>
    </submittedName>
</protein>
<keyword evidence="2" id="KW-1185">Reference proteome</keyword>
<gene>
    <name evidence="1" type="ORF">CLV30_106115</name>
</gene>
<reference evidence="1 2" key="1">
    <citation type="submission" date="2018-03" db="EMBL/GenBank/DDBJ databases">
        <title>Genomic Encyclopedia of Archaeal and Bacterial Type Strains, Phase II (KMG-II): from individual species to whole genera.</title>
        <authorList>
            <person name="Goeker M."/>
        </authorList>
    </citation>
    <scope>NUCLEOTIDE SEQUENCE [LARGE SCALE GENOMIC DNA]</scope>
    <source>
        <strain evidence="1 2">DSM 45211</strain>
    </source>
</reference>
<sequence length="67" mass="7613">MIREGREWQVRALADAADAEQREDYRPVGRAYLRGMSDALRVLVGDLDPREASAALTLAYERYLDSI</sequence>
<dbReference type="Proteomes" id="UP000243528">
    <property type="component" value="Unassembled WGS sequence"/>
</dbReference>
<evidence type="ECO:0000313" key="2">
    <source>
        <dbReference type="Proteomes" id="UP000243528"/>
    </source>
</evidence>
<dbReference type="EMBL" id="PYGE01000006">
    <property type="protein sequence ID" value="PSL04112.1"/>
    <property type="molecule type" value="Genomic_DNA"/>
</dbReference>
<evidence type="ECO:0000313" key="1">
    <source>
        <dbReference type="EMBL" id="PSL04112.1"/>
    </source>
</evidence>
<comment type="caution">
    <text evidence="1">The sequence shown here is derived from an EMBL/GenBank/DDBJ whole genome shotgun (WGS) entry which is preliminary data.</text>
</comment>
<organism evidence="1 2">
    <name type="scientific">Haloactinopolyspora alba</name>
    <dbReference type="NCBI Taxonomy" id="648780"/>
    <lineage>
        <taxon>Bacteria</taxon>
        <taxon>Bacillati</taxon>
        <taxon>Actinomycetota</taxon>
        <taxon>Actinomycetes</taxon>
        <taxon>Jiangellales</taxon>
        <taxon>Jiangellaceae</taxon>
        <taxon>Haloactinopolyspora</taxon>
    </lineage>
</organism>
<dbReference type="RefSeq" id="WP_106537131.1">
    <property type="nucleotide sequence ID" value="NZ_ML142900.1"/>
</dbReference>